<feature type="transmembrane region" description="Helical" evidence="8">
    <location>
        <begin position="192"/>
        <end position="212"/>
    </location>
</feature>
<dbReference type="PANTHER" id="PTHR42709">
    <property type="entry name" value="ALKALINE PHOSPHATASE LIKE PROTEIN"/>
    <property type="match status" value="1"/>
</dbReference>
<evidence type="ECO:0000259" key="9">
    <source>
        <dbReference type="Pfam" id="PF09335"/>
    </source>
</evidence>
<keyword evidence="4 8" id="KW-0812">Transmembrane</keyword>
<feature type="transmembrane region" description="Helical" evidence="8">
    <location>
        <begin position="139"/>
        <end position="156"/>
    </location>
</feature>
<protein>
    <recommendedName>
        <fullName evidence="9">VTT domain-containing protein</fullName>
    </recommendedName>
</protein>
<evidence type="ECO:0000313" key="10">
    <source>
        <dbReference type="EMBL" id="GAA3712524.1"/>
    </source>
</evidence>
<keyword evidence="11" id="KW-1185">Reference proteome</keyword>
<feature type="domain" description="VTT" evidence="9">
    <location>
        <begin position="183"/>
        <end position="299"/>
    </location>
</feature>
<feature type="region of interest" description="Disordered" evidence="7">
    <location>
        <begin position="27"/>
        <end position="129"/>
    </location>
</feature>
<dbReference type="InterPro" id="IPR032816">
    <property type="entry name" value="VTT_dom"/>
</dbReference>
<feature type="compositionally biased region" description="Basic and acidic residues" evidence="7">
    <location>
        <begin position="47"/>
        <end position="56"/>
    </location>
</feature>
<evidence type="ECO:0000256" key="7">
    <source>
        <dbReference type="SAM" id="MobiDB-lite"/>
    </source>
</evidence>
<feature type="transmembrane region" description="Helical" evidence="8">
    <location>
        <begin position="247"/>
        <end position="268"/>
    </location>
</feature>
<dbReference type="EMBL" id="BAAAYX010000014">
    <property type="protein sequence ID" value="GAA3712524.1"/>
    <property type="molecule type" value="Genomic_DNA"/>
</dbReference>
<evidence type="ECO:0000256" key="8">
    <source>
        <dbReference type="SAM" id="Phobius"/>
    </source>
</evidence>
<keyword evidence="3" id="KW-1003">Cell membrane</keyword>
<feature type="compositionally biased region" description="Basic and acidic residues" evidence="7">
    <location>
        <begin position="111"/>
        <end position="129"/>
    </location>
</feature>
<gene>
    <name evidence="10" type="ORF">GCM10022204_34300</name>
</gene>
<sequence>MGPSLVAPGSASQRFRLVDGYRVRLIGGPDGAAATQEWVFDGTGGRVSDERDRELADPAVTSRPDVRTPDAGTTDGPGRPGPPGTGVPQDAPTPSQDTPEPLAVSADSESAESRAVDDETEKEWWDDPRMPWKGKPGRADLVCWIGIAVVGVYGLIMLPLRAYLVVANPVLQAGLTGSRSALVVLGVTDNPLWGLGLALGIVSIVKFDWIYFLAGRLWGRGLIELMGGRSKRAARNADRAERLARRWGVPAVLITYLPIPIPAAVIYATVAMAGMSWKKFWIVNIIGAVIIQCTWVALGFWLGEPARVVVEAYANISMYVAFALLAAVFIGVFLNRNKTPLPR</sequence>
<feature type="transmembrane region" description="Helical" evidence="8">
    <location>
        <begin position="280"/>
        <end position="301"/>
    </location>
</feature>
<evidence type="ECO:0000256" key="2">
    <source>
        <dbReference type="ARBA" id="ARBA00010792"/>
    </source>
</evidence>
<dbReference type="InterPro" id="IPR051311">
    <property type="entry name" value="DedA_domain"/>
</dbReference>
<evidence type="ECO:0000256" key="3">
    <source>
        <dbReference type="ARBA" id="ARBA00022475"/>
    </source>
</evidence>
<dbReference type="PANTHER" id="PTHR42709:SF6">
    <property type="entry name" value="UNDECAPRENYL PHOSPHATE TRANSPORTER A"/>
    <property type="match status" value="1"/>
</dbReference>
<dbReference type="Pfam" id="PF09335">
    <property type="entry name" value="VTT_dom"/>
    <property type="match status" value="1"/>
</dbReference>
<evidence type="ECO:0000256" key="4">
    <source>
        <dbReference type="ARBA" id="ARBA00022692"/>
    </source>
</evidence>
<proteinExistence type="inferred from homology"/>
<accession>A0ABP7DZY0</accession>
<comment type="subcellular location">
    <subcellularLocation>
        <location evidence="1">Cell membrane</location>
        <topology evidence="1">Multi-pass membrane protein</topology>
    </subcellularLocation>
</comment>
<organism evidence="10 11">
    <name type="scientific">Microlunatus aurantiacus</name>
    <dbReference type="NCBI Taxonomy" id="446786"/>
    <lineage>
        <taxon>Bacteria</taxon>
        <taxon>Bacillati</taxon>
        <taxon>Actinomycetota</taxon>
        <taxon>Actinomycetes</taxon>
        <taxon>Propionibacteriales</taxon>
        <taxon>Propionibacteriaceae</taxon>
        <taxon>Microlunatus</taxon>
    </lineage>
</organism>
<reference evidence="11" key="1">
    <citation type="journal article" date="2019" name="Int. J. Syst. Evol. Microbiol.">
        <title>The Global Catalogue of Microorganisms (GCM) 10K type strain sequencing project: providing services to taxonomists for standard genome sequencing and annotation.</title>
        <authorList>
            <consortium name="The Broad Institute Genomics Platform"/>
            <consortium name="The Broad Institute Genome Sequencing Center for Infectious Disease"/>
            <person name="Wu L."/>
            <person name="Ma J."/>
        </authorList>
    </citation>
    <scope>NUCLEOTIDE SEQUENCE [LARGE SCALE GENOMIC DNA]</scope>
    <source>
        <strain evidence="11">JCM 16548</strain>
    </source>
</reference>
<keyword evidence="5 8" id="KW-1133">Transmembrane helix</keyword>
<keyword evidence="6 8" id="KW-0472">Membrane</keyword>
<comment type="caution">
    <text evidence="10">The sequence shown here is derived from an EMBL/GenBank/DDBJ whole genome shotgun (WGS) entry which is preliminary data.</text>
</comment>
<comment type="similarity">
    <text evidence="2">Belongs to the DedA family.</text>
</comment>
<evidence type="ECO:0000256" key="6">
    <source>
        <dbReference type="ARBA" id="ARBA00023136"/>
    </source>
</evidence>
<dbReference type="Proteomes" id="UP001500051">
    <property type="component" value="Unassembled WGS sequence"/>
</dbReference>
<evidence type="ECO:0000313" key="11">
    <source>
        <dbReference type="Proteomes" id="UP001500051"/>
    </source>
</evidence>
<feature type="transmembrane region" description="Helical" evidence="8">
    <location>
        <begin position="313"/>
        <end position="334"/>
    </location>
</feature>
<name>A0ABP7DZY0_9ACTN</name>
<evidence type="ECO:0000256" key="5">
    <source>
        <dbReference type="ARBA" id="ARBA00022989"/>
    </source>
</evidence>
<evidence type="ECO:0000256" key="1">
    <source>
        <dbReference type="ARBA" id="ARBA00004651"/>
    </source>
</evidence>